<feature type="domain" description="Glycine transporter" evidence="8">
    <location>
        <begin position="96"/>
        <end position="169"/>
    </location>
</feature>
<evidence type="ECO:0000256" key="4">
    <source>
        <dbReference type="ARBA" id="ARBA00022692"/>
    </source>
</evidence>
<evidence type="ECO:0000256" key="7">
    <source>
        <dbReference type="SAM" id="Phobius"/>
    </source>
</evidence>
<feature type="domain" description="Glycine transporter" evidence="8">
    <location>
        <begin position="10"/>
        <end position="84"/>
    </location>
</feature>
<comment type="subcellular location">
    <subcellularLocation>
        <location evidence="1">Cell membrane</location>
        <topology evidence="1">Multi-pass membrane protein</topology>
    </subcellularLocation>
</comment>
<organism evidence="9 10">
    <name type="scientific">Mucilaginibacter ximonensis</name>
    <dbReference type="NCBI Taxonomy" id="538021"/>
    <lineage>
        <taxon>Bacteria</taxon>
        <taxon>Pseudomonadati</taxon>
        <taxon>Bacteroidota</taxon>
        <taxon>Sphingobacteriia</taxon>
        <taxon>Sphingobacteriales</taxon>
        <taxon>Sphingobacteriaceae</taxon>
        <taxon>Mucilaginibacter</taxon>
    </lineage>
</organism>
<comment type="similarity">
    <text evidence="2">Belongs to the UPF0126 family.</text>
</comment>
<evidence type="ECO:0000256" key="3">
    <source>
        <dbReference type="ARBA" id="ARBA00022475"/>
    </source>
</evidence>
<keyword evidence="10" id="KW-1185">Reference proteome</keyword>
<feature type="transmembrane region" description="Helical" evidence="7">
    <location>
        <begin position="95"/>
        <end position="118"/>
    </location>
</feature>
<feature type="transmembrane region" description="Helical" evidence="7">
    <location>
        <begin position="124"/>
        <end position="142"/>
    </location>
</feature>
<keyword evidence="5 7" id="KW-1133">Transmembrane helix</keyword>
<dbReference type="RefSeq" id="WP_377184539.1">
    <property type="nucleotide sequence ID" value="NZ_JBHUPD010000002.1"/>
</dbReference>
<proteinExistence type="inferred from homology"/>
<comment type="caution">
    <text evidence="9">The sequence shown here is derived from an EMBL/GenBank/DDBJ whole genome shotgun (WGS) entry which is preliminary data.</text>
</comment>
<sequence>MTSIATFTSVIETLGIIAFAMSGVFAALAKKLDMFGVLVIAFVTSVGGGTVRDMLIGATPVAWLKDTHTLSIILITVVITLLLRKRIGNFQRTLMVFDALGLGLFTVIGIQKGIAYGLSPGVCVALGTITGCFGGVVRDILLNHIPALFHVKELYATTCIAGGTVYFLTTGALGPEAAQVIAASVVSSFRIISYLRKWHLPSL</sequence>
<protein>
    <submittedName>
        <fullName evidence="9">Trimeric intracellular cation channel family protein</fullName>
    </submittedName>
</protein>
<evidence type="ECO:0000259" key="8">
    <source>
        <dbReference type="Pfam" id="PF03458"/>
    </source>
</evidence>
<keyword evidence="6 7" id="KW-0472">Membrane</keyword>
<dbReference type="InterPro" id="IPR005115">
    <property type="entry name" value="Gly_transporter"/>
</dbReference>
<evidence type="ECO:0000313" key="9">
    <source>
        <dbReference type="EMBL" id="MFD2872647.1"/>
    </source>
</evidence>
<evidence type="ECO:0000313" key="10">
    <source>
        <dbReference type="Proteomes" id="UP001597557"/>
    </source>
</evidence>
<feature type="transmembrane region" description="Helical" evidence="7">
    <location>
        <begin position="35"/>
        <end position="55"/>
    </location>
</feature>
<dbReference type="Proteomes" id="UP001597557">
    <property type="component" value="Unassembled WGS sequence"/>
</dbReference>
<dbReference type="EMBL" id="JBHUPD010000002">
    <property type="protein sequence ID" value="MFD2872647.1"/>
    <property type="molecule type" value="Genomic_DNA"/>
</dbReference>
<dbReference type="PANTHER" id="PTHR30506:SF3">
    <property type="entry name" value="UPF0126 INNER MEMBRANE PROTEIN YADS-RELATED"/>
    <property type="match status" value="1"/>
</dbReference>
<reference evidence="10" key="1">
    <citation type="journal article" date="2019" name="Int. J. Syst. Evol. Microbiol.">
        <title>The Global Catalogue of Microorganisms (GCM) 10K type strain sequencing project: providing services to taxonomists for standard genome sequencing and annotation.</title>
        <authorList>
            <consortium name="The Broad Institute Genomics Platform"/>
            <consortium name="The Broad Institute Genome Sequencing Center for Infectious Disease"/>
            <person name="Wu L."/>
            <person name="Ma J."/>
        </authorList>
    </citation>
    <scope>NUCLEOTIDE SEQUENCE [LARGE SCALE GENOMIC DNA]</scope>
    <source>
        <strain evidence="10">KCTC 22437</strain>
    </source>
</reference>
<keyword evidence="3" id="KW-1003">Cell membrane</keyword>
<dbReference type="PANTHER" id="PTHR30506">
    <property type="entry name" value="INNER MEMBRANE PROTEIN"/>
    <property type="match status" value="1"/>
</dbReference>
<accession>A0ABW5YBL6</accession>
<evidence type="ECO:0000256" key="2">
    <source>
        <dbReference type="ARBA" id="ARBA00008193"/>
    </source>
</evidence>
<gene>
    <name evidence="9" type="ORF">ACFS5N_09220</name>
</gene>
<evidence type="ECO:0000256" key="6">
    <source>
        <dbReference type="ARBA" id="ARBA00023136"/>
    </source>
</evidence>
<name>A0ABW5YBL6_9SPHI</name>
<evidence type="ECO:0000256" key="5">
    <source>
        <dbReference type="ARBA" id="ARBA00022989"/>
    </source>
</evidence>
<keyword evidence="4 7" id="KW-0812">Transmembrane</keyword>
<feature type="transmembrane region" description="Helical" evidence="7">
    <location>
        <begin position="67"/>
        <end position="83"/>
    </location>
</feature>
<dbReference type="Pfam" id="PF03458">
    <property type="entry name" value="Gly_transporter"/>
    <property type="match status" value="2"/>
</dbReference>
<feature type="transmembrane region" description="Helical" evidence="7">
    <location>
        <begin position="6"/>
        <end position="28"/>
    </location>
</feature>
<evidence type="ECO:0000256" key="1">
    <source>
        <dbReference type="ARBA" id="ARBA00004651"/>
    </source>
</evidence>